<dbReference type="EMBL" id="JAMTCD010000017">
    <property type="protein sequence ID" value="MCT7942699.1"/>
    <property type="molecule type" value="Genomic_DNA"/>
</dbReference>
<feature type="domain" description="Endonuclease/exonuclease/phosphatase" evidence="1">
    <location>
        <begin position="60"/>
        <end position="341"/>
    </location>
</feature>
<dbReference type="PANTHER" id="PTHR14859">
    <property type="entry name" value="CALCOFLUOR WHITE HYPERSENSITIVE PROTEIN PRECURSOR"/>
    <property type="match status" value="1"/>
</dbReference>
<dbReference type="Proteomes" id="UP001155546">
    <property type="component" value="Unassembled WGS sequence"/>
</dbReference>
<gene>
    <name evidence="2" type="ORF">NE535_12965</name>
</gene>
<keyword evidence="2" id="KW-0255">Endonuclease</keyword>
<dbReference type="InterPro" id="IPR005135">
    <property type="entry name" value="Endo/exonuclease/phosphatase"/>
</dbReference>
<keyword evidence="3" id="KW-1185">Reference proteome</keyword>
<dbReference type="AlphaFoldDB" id="A0A9X2WNJ5"/>
<dbReference type="PANTHER" id="PTHR14859:SF15">
    <property type="entry name" value="ENDONUCLEASE_EXONUCLEASE_PHOSPHATASE DOMAIN-CONTAINING PROTEIN"/>
    <property type="match status" value="1"/>
</dbReference>
<dbReference type="Pfam" id="PF03372">
    <property type="entry name" value="Exo_endo_phos"/>
    <property type="match status" value="1"/>
</dbReference>
<organism evidence="2 3">
    <name type="scientific">Shewanella holmiensis</name>
    <dbReference type="NCBI Taxonomy" id="2952222"/>
    <lineage>
        <taxon>Bacteria</taxon>
        <taxon>Pseudomonadati</taxon>
        <taxon>Pseudomonadota</taxon>
        <taxon>Gammaproteobacteria</taxon>
        <taxon>Alteromonadales</taxon>
        <taxon>Shewanellaceae</taxon>
        <taxon>Shewanella</taxon>
    </lineage>
</organism>
<evidence type="ECO:0000313" key="3">
    <source>
        <dbReference type="Proteomes" id="UP001155546"/>
    </source>
</evidence>
<keyword evidence="2" id="KW-0540">Nuclease</keyword>
<proteinExistence type="predicted"/>
<evidence type="ECO:0000313" key="2">
    <source>
        <dbReference type="EMBL" id="MCT7942699.1"/>
    </source>
</evidence>
<dbReference type="GO" id="GO:0006506">
    <property type="term" value="P:GPI anchor biosynthetic process"/>
    <property type="evidence" value="ECO:0007669"/>
    <property type="project" value="TreeGrafter"/>
</dbReference>
<keyword evidence="2" id="KW-0378">Hydrolase</keyword>
<evidence type="ECO:0000259" key="1">
    <source>
        <dbReference type="Pfam" id="PF03372"/>
    </source>
</evidence>
<dbReference type="GO" id="GO:0004519">
    <property type="term" value="F:endonuclease activity"/>
    <property type="evidence" value="ECO:0007669"/>
    <property type="project" value="UniProtKB-KW"/>
</dbReference>
<comment type="caution">
    <text evidence="2">The sequence shown here is derived from an EMBL/GenBank/DDBJ whole genome shotgun (WGS) entry which is preliminary data.</text>
</comment>
<dbReference type="InterPro" id="IPR036691">
    <property type="entry name" value="Endo/exonu/phosph_ase_sf"/>
</dbReference>
<dbReference type="GO" id="GO:0016020">
    <property type="term" value="C:membrane"/>
    <property type="evidence" value="ECO:0007669"/>
    <property type="project" value="GOC"/>
</dbReference>
<reference evidence="2" key="1">
    <citation type="journal article" date="2023" name="Int. J. Syst. Evol. Microbiol.">
        <title>&lt;i&gt;Shewanella septentrionalis&lt;/i&gt; sp. nov. and &lt;i&gt;Shewanella holmiensis&lt;/i&gt; sp. nov., isolated from Baltic Sea water and sediments.</title>
        <authorList>
            <person name="Martin-Rodriguez A.J."/>
            <person name="Thorell K."/>
            <person name="Joffre E."/>
            <person name="Jensie-Markopoulos S."/>
            <person name="Moore E.R.B."/>
            <person name="Sjoling A."/>
        </authorList>
    </citation>
    <scope>NUCLEOTIDE SEQUENCE</scope>
    <source>
        <strain evidence="2">SP1S2-7</strain>
    </source>
</reference>
<protein>
    <submittedName>
        <fullName evidence="2">Endonuclease/exonuclease/phosphatase family protein</fullName>
    </submittedName>
</protein>
<dbReference type="InterPro" id="IPR051916">
    <property type="entry name" value="GPI-anchor_lipid_remodeler"/>
</dbReference>
<dbReference type="Gene3D" id="3.60.10.10">
    <property type="entry name" value="Endonuclease/exonuclease/phosphatase"/>
    <property type="match status" value="1"/>
</dbReference>
<accession>A0A9X2WNJ5</accession>
<name>A0A9X2WNJ5_9GAMM</name>
<dbReference type="RefSeq" id="WP_261299057.1">
    <property type="nucleotide sequence ID" value="NZ_JAMTCD010000017.1"/>
</dbReference>
<sequence>MMFVIIEQQNLINLSSSPAVAIQYRVASINLFNFIAPPNAYYDFENIYSAQQWQKKCAWLSDFLMENQPDIIGFQEVFSPEELQALLRPLGYVHFAVLDEPQVESDYVYRHPVVALASRYPIIEMANVAVDDAACEALGLAQFQFSRQPLRATIDLPLFGPCDCYVIHLKSKRSGFDKEDLAHSGSSGAADFIARQVLGRWASSLQRGNEATLLCHQMLVRRHLKGHPFILMGDFNDKLHSDLLAAFHQNLRVYRSDIEDKQLAGLSEQQLFAELNQCRLYDSYELHKATTKCNVSLASDEDESTSFTDNPIVSSRQATHYYGSEGSVLDYILVSSEFDPKQLKNLAHIEHYQTFDRHLVRPDFERDSDSTDHAPIMMTFSLR</sequence>
<dbReference type="SUPFAM" id="SSF56219">
    <property type="entry name" value="DNase I-like"/>
    <property type="match status" value="1"/>
</dbReference>